<evidence type="ECO:0000313" key="1">
    <source>
        <dbReference type="EMBL" id="MCL2891398.1"/>
    </source>
</evidence>
<organism evidence="1 2">
    <name type="scientific">Brenneria tiliae</name>
    <dbReference type="NCBI Taxonomy" id="2914984"/>
    <lineage>
        <taxon>Bacteria</taxon>
        <taxon>Pseudomonadati</taxon>
        <taxon>Pseudomonadota</taxon>
        <taxon>Gammaproteobacteria</taxon>
        <taxon>Enterobacterales</taxon>
        <taxon>Pectobacteriaceae</taxon>
        <taxon>Brenneria</taxon>
    </lineage>
</organism>
<dbReference type="EMBL" id="JAKPBZ010000100">
    <property type="protein sequence ID" value="MCL2891398.1"/>
    <property type="molecule type" value="Genomic_DNA"/>
</dbReference>
<comment type="caution">
    <text evidence="1">The sequence shown here is derived from an EMBL/GenBank/DDBJ whole genome shotgun (WGS) entry which is preliminary data.</text>
</comment>
<proteinExistence type="predicted"/>
<evidence type="ECO:0000313" key="2">
    <source>
        <dbReference type="Proteomes" id="UP001203069"/>
    </source>
</evidence>
<dbReference type="SUPFAM" id="SSF53335">
    <property type="entry name" value="S-adenosyl-L-methionine-dependent methyltransferases"/>
    <property type="match status" value="1"/>
</dbReference>
<sequence length="327" mass="35904">MEKQLHQQNADFHSLDLDIASFFGLTDTSRVKKMAHIGLTARSYLPKLDDPRSDWVASVAVPAFQTLAKRDIQAPNFCTIGAGLDALAAIEILNARNVALTDLHKDVVAMARVNILNNLKTDHDVALFSGAGDLFQPLSGISHLFDLIYENLPNIPIVGEVDLSEDQASSTFIEDRSEDIPGFVSQNLVALHYLILREAASLLNDGGRILSSIGGRIPLETILRLAGETGYDGRILTYTWKIQSEPEEVIGGYAQWENQGLGPFHFYPIHVLDDTFNNISPAEAGQRAIEIEASLKSYQLNATTALAEYQKGMSFGHTVAVLESRKK</sequence>
<reference evidence="1 2" key="1">
    <citation type="submission" date="2022-02" db="EMBL/GenBank/DDBJ databases">
        <title>Description of Brenneria tiliae sp. nov. isolated from symptomatic Tilia x moltkei and Tilia x europaea trees in the UK.</title>
        <authorList>
            <person name="Kile H."/>
        </authorList>
    </citation>
    <scope>NUCLEOTIDE SEQUENCE [LARGE SCALE GENOMIC DNA]</scope>
    <source>
        <strain evidence="1 2">MC1SB4.1</strain>
    </source>
</reference>
<accession>A0ABT0MNI8</accession>
<name>A0ABT0MNI8_9GAMM</name>
<evidence type="ECO:0008006" key="3">
    <source>
        <dbReference type="Google" id="ProtNLM"/>
    </source>
</evidence>
<keyword evidence="2" id="KW-1185">Reference proteome</keyword>
<dbReference type="RefSeq" id="WP_249243361.1">
    <property type="nucleotide sequence ID" value="NZ_JAKPBZ010000100.1"/>
</dbReference>
<dbReference type="InterPro" id="IPR029063">
    <property type="entry name" value="SAM-dependent_MTases_sf"/>
</dbReference>
<protein>
    <recommendedName>
        <fullName evidence="3">Class I SAM-dependent methyltransferase</fullName>
    </recommendedName>
</protein>
<gene>
    <name evidence="1" type="ORF">MFP26_01525</name>
</gene>
<dbReference type="Proteomes" id="UP001203069">
    <property type="component" value="Unassembled WGS sequence"/>
</dbReference>
<dbReference type="Gene3D" id="3.40.50.150">
    <property type="entry name" value="Vaccinia Virus protein VP39"/>
    <property type="match status" value="1"/>
</dbReference>